<protein>
    <submittedName>
        <fullName evidence="2">GDSL esterase/lipase At2g04570</fullName>
    </submittedName>
</protein>
<dbReference type="PANTHER" id="PTHR45642">
    <property type="entry name" value="GDSL ESTERASE/LIPASE EXL3"/>
    <property type="match status" value="1"/>
</dbReference>
<gene>
    <name evidence="2" type="ORF">KK1_020623</name>
</gene>
<name>A0A151UAS6_CAJCA</name>
<dbReference type="EMBL" id="CM003603">
    <property type="protein sequence ID" value="KYP76382.1"/>
    <property type="molecule type" value="Genomic_DNA"/>
</dbReference>
<dbReference type="PROSITE" id="PS01098">
    <property type="entry name" value="LIPASE_GDSL_SER"/>
    <property type="match status" value="1"/>
</dbReference>
<dbReference type="InterPro" id="IPR050592">
    <property type="entry name" value="GDSL_lipolytic_enzyme"/>
</dbReference>
<keyword evidence="1" id="KW-0472">Membrane</keyword>
<evidence type="ECO:0000313" key="2">
    <source>
        <dbReference type="EMBL" id="KYP76382.1"/>
    </source>
</evidence>
<dbReference type="STRING" id="3821.A0A151UAS6"/>
<accession>A0A151UAS6</accession>
<keyword evidence="1" id="KW-1133">Transmembrane helix</keyword>
<keyword evidence="1" id="KW-0812">Transmembrane</keyword>
<dbReference type="Gene3D" id="3.40.50.1110">
    <property type="entry name" value="SGNH hydrolase"/>
    <property type="match status" value="1"/>
</dbReference>
<keyword evidence="3" id="KW-1185">Reference proteome</keyword>
<dbReference type="AlphaFoldDB" id="A0A151UAS6"/>
<dbReference type="GO" id="GO:0006629">
    <property type="term" value="P:lipid metabolic process"/>
    <property type="evidence" value="ECO:0007669"/>
    <property type="project" value="InterPro"/>
</dbReference>
<dbReference type="Proteomes" id="UP000075243">
    <property type="component" value="Chromosome 1"/>
</dbReference>
<organism evidence="2 3">
    <name type="scientific">Cajanus cajan</name>
    <name type="common">Pigeon pea</name>
    <name type="synonym">Cajanus indicus</name>
    <dbReference type="NCBI Taxonomy" id="3821"/>
    <lineage>
        <taxon>Eukaryota</taxon>
        <taxon>Viridiplantae</taxon>
        <taxon>Streptophyta</taxon>
        <taxon>Embryophyta</taxon>
        <taxon>Tracheophyta</taxon>
        <taxon>Spermatophyta</taxon>
        <taxon>Magnoliopsida</taxon>
        <taxon>eudicotyledons</taxon>
        <taxon>Gunneridae</taxon>
        <taxon>Pentapetalae</taxon>
        <taxon>rosids</taxon>
        <taxon>fabids</taxon>
        <taxon>Fabales</taxon>
        <taxon>Fabaceae</taxon>
        <taxon>Papilionoideae</taxon>
        <taxon>50 kb inversion clade</taxon>
        <taxon>NPAAA clade</taxon>
        <taxon>indigoferoid/millettioid clade</taxon>
        <taxon>Phaseoleae</taxon>
        <taxon>Cajanus</taxon>
    </lineage>
</organism>
<reference evidence="2 3" key="1">
    <citation type="journal article" date="2012" name="Nat. Biotechnol.">
        <title>Draft genome sequence of pigeonpea (Cajanus cajan), an orphan legume crop of resource-poor farmers.</title>
        <authorList>
            <person name="Varshney R.K."/>
            <person name="Chen W."/>
            <person name="Li Y."/>
            <person name="Bharti A.K."/>
            <person name="Saxena R.K."/>
            <person name="Schlueter J.A."/>
            <person name="Donoghue M.T."/>
            <person name="Azam S."/>
            <person name="Fan G."/>
            <person name="Whaley A.M."/>
            <person name="Farmer A.D."/>
            <person name="Sheridan J."/>
            <person name="Iwata A."/>
            <person name="Tuteja R."/>
            <person name="Penmetsa R.V."/>
            <person name="Wu W."/>
            <person name="Upadhyaya H.D."/>
            <person name="Yang S.P."/>
            <person name="Shah T."/>
            <person name="Saxena K.B."/>
            <person name="Michael T."/>
            <person name="McCombie W.R."/>
            <person name="Yang B."/>
            <person name="Zhang G."/>
            <person name="Yang H."/>
            <person name="Wang J."/>
            <person name="Spillane C."/>
            <person name="Cook D.R."/>
            <person name="May G.D."/>
            <person name="Xu X."/>
            <person name="Jackson S.A."/>
        </authorList>
    </citation>
    <scope>NUCLEOTIDE SEQUENCE [LARGE SCALE GENOMIC DNA]</scope>
    <source>
        <strain evidence="3">cv. Asha</strain>
    </source>
</reference>
<feature type="transmembrane region" description="Helical" evidence="1">
    <location>
        <begin position="9"/>
        <end position="27"/>
    </location>
</feature>
<proteinExistence type="predicted"/>
<dbReference type="GO" id="GO:0016298">
    <property type="term" value="F:lipase activity"/>
    <property type="evidence" value="ECO:0007669"/>
    <property type="project" value="InterPro"/>
</dbReference>
<dbReference type="Gramene" id="C.cajan_20028.t">
    <property type="protein sequence ID" value="C.cajan_20028.t.cds1"/>
    <property type="gene ID" value="C.cajan_20028"/>
</dbReference>
<dbReference type="GO" id="GO:0005576">
    <property type="term" value="C:extracellular region"/>
    <property type="evidence" value="ECO:0007669"/>
    <property type="project" value="TreeGrafter"/>
</dbReference>
<evidence type="ECO:0000313" key="3">
    <source>
        <dbReference type="Proteomes" id="UP000075243"/>
    </source>
</evidence>
<evidence type="ECO:0000256" key="1">
    <source>
        <dbReference type="SAM" id="Phobius"/>
    </source>
</evidence>
<sequence>MKLTTVKSLYVNLFVVLFYSFAVTAISQTKYSNPDVPAVIAFGDSILDTGNNNHIETIINANRKPYGRDFLDGKPTGRFCNGKIPSDLLGSSHF</sequence>
<dbReference type="InterPro" id="IPR036514">
    <property type="entry name" value="SGNH_hydro_sf"/>
</dbReference>
<dbReference type="PANTHER" id="PTHR45642:SF40">
    <property type="entry name" value="GDSL-LIKE LIPASE_ACYLHYDROLASE"/>
    <property type="match status" value="1"/>
</dbReference>
<dbReference type="InterPro" id="IPR008265">
    <property type="entry name" value="Lipase_GDSL_AS"/>
</dbReference>